<evidence type="ECO:0000313" key="3">
    <source>
        <dbReference type="Proteomes" id="UP000078559"/>
    </source>
</evidence>
<organism evidence="2 3">
    <name type="scientific">Cytospora mali</name>
    <name type="common">Apple Valsa canker fungus</name>
    <name type="synonym">Valsa mali</name>
    <dbReference type="NCBI Taxonomy" id="578113"/>
    <lineage>
        <taxon>Eukaryota</taxon>
        <taxon>Fungi</taxon>
        <taxon>Dikarya</taxon>
        <taxon>Ascomycota</taxon>
        <taxon>Pezizomycotina</taxon>
        <taxon>Sordariomycetes</taxon>
        <taxon>Sordariomycetidae</taxon>
        <taxon>Diaporthales</taxon>
        <taxon>Cytosporaceae</taxon>
        <taxon>Cytospora</taxon>
    </lineage>
</organism>
<protein>
    <submittedName>
        <fullName evidence="2">Uncharacterized protein</fullName>
    </submittedName>
</protein>
<feature type="compositionally biased region" description="Low complexity" evidence="1">
    <location>
        <begin position="82"/>
        <end position="94"/>
    </location>
</feature>
<reference evidence="2" key="1">
    <citation type="submission" date="2014-12" db="EMBL/GenBank/DDBJ databases">
        <title>Genome Sequence of Valsa Canker Pathogens Uncovers a Specific Adaption of Colonization on Woody Bark.</title>
        <authorList>
            <person name="Yin Z."/>
            <person name="Liu H."/>
            <person name="Gao X."/>
            <person name="Li Z."/>
            <person name="Song N."/>
            <person name="Ke X."/>
            <person name="Dai Q."/>
            <person name="Wu Y."/>
            <person name="Sun Y."/>
            <person name="Xu J.-R."/>
            <person name="Kang Z.K."/>
            <person name="Wang L."/>
            <person name="Huang L."/>
        </authorList>
    </citation>
    <scope>NUCLEOTIDE SEQUENCE [LARGE SCALE GENOMIC DNA]</scope>
    <source>
        <strain evidence="2">03-8</strain>
    </source>
</reference>
<evidence type="ECO:0000313" key="2">
    <source>
        <dbReference type="EMBL" id="KUI64134.1"/>
    </source>
</evidence>
<dbReference type="EMBL" id="KN796121">
    <property type="protein sequence ID" value="KUI64134.1"/>
    <property type="molecule type" value="Genomic_DNA"/>
</dbReference>
<keyword evidence="3" id="KW-1185">Reference proteome</keyword>
<sequence>MQTRWPNCWGAFISPEAPAPAYGGTPPALGPAPTYYKSCNWQNNDHVSQGRLFHPGPDYAAAPDPVRITTMSPKGLPKTKETPAPTTPLHPTLPDYAAAPDPVRITTMSPRASLNAGPDYAAAPDPVRITTMSPKALPSQPRLRRCTRPCQDNDHVSKGHFQTPALTALLYSGLFVRGASMLLAAIDRQLPDR</sequence>
<name>A0A194VJ17_CYTMA</name>
<gene>
    <name evidence="2" type="ORF">VM1G_12043</name>
</gene>
<feature type="region of interest" description="Disordered" evidence="1">
    <location>
        <begin position="72"/>
        <end position="95"/>
    </location>
</feature>
<evidence type="ECO:0000256" key="1">
    <source>
        <dbReference type="SAM" id="MobiDB-lite"/>
    </source>
</evidence>
<dbReference type="Proteomes" id="UP000078559">
    <property type="component" value="Unassembled WGS sequence"/>
</dbReference>
<dbReference type="AlphaFoldDB" id="A0A194VJ17"/>
<accession>A0A194VJ17</accession>
<proteinExistence type="predicted"/>